<feature type="region of interest" description="Disordered" evidence="1">
    <location>
        <begin position="248"/>
        <end position="297"/>
    </location>
</feature>
<name>A0A8E2AKP5_9APHY</name>
<feature type="compositionally biased region" description="Polar residues" evidence="1">
    <location>
        <begin position="150"/>
        <end position="169"/>
    </location>
</feature>
<reference evidence="2 3" key="1">
    <citation type="submission" date="2016-07" db="EMBL/GenBank/DDBJ databases">
        <title>Draft genome of the white-rot fungus Obba rivulosa 3A-2.</title>
        <authorList>
            <consortium name="DOE Joint Genome Institute"/>
            <person name="Miettinen O."/>
            <person name="Riley R."/>
            <person name="Acob R."/>
            <person name="Barry K."/>
            <person name="Cullen D."/>
            <person name="De Vries R."/>
            <person name="Hainaut M."/>
            <person name="Hatakka A."/>
            <person name="Henrissat B."/>
            <person name="Hilden K."/>
            <person name="Kuo R."/>
            <person name="Labutti K."/>
            <person name="Lipzen A."/>
            <person name="Makela M.R."/>
            <person name="Sandor L."/>
            <person name="Spatafora J.W."/>
            <person name="Grigoriev I.V."/>
            <person name="Hibbett D.S."/>
        </authorList>
    </citation>
    <scope>NUCLEOTIDE SEQUENCE [LARGE SCALE GENOMIC DNA]</scope>
    <source>
        <strain evidence="2 3">3A-2</strain>
    </source>
</reference>
<dbReference type="EMBL" id="KV722839">
    <property type="protein sequence ID" value="OCH83732.1"/>
    <property type="molecule type" value="Genomic_DNA"/>
</dbReference>
<dbReference type="AlphaFoldDB" id="A0A8E2AKP5"/>
<sequence>MASQARTEGRLISVCESSHDQPPLQMMSNNTGHPAIGTQQTQPAAFARTAALPTSALAISHTGPSPMAAPSNSNGMQNLSGPYVGQSPPVVHERVVIVPGFAVPHPESSGMQYSQPLQFDRAPQQTAIGGYGTNAPPRLQLQHSYDSNWNGLGVHPNQSMSSLRSDNSRPSPPLMRGYDPEWDALAAREKRLSATSISGTSVYSQITGLPPRAPQPRQPTRGATVPLASRFSATTCSSGERDWDKVFLDSPRSQAPTPAQEYARSVSQQQTQQDGRGANWLQPTNTGGSGSRNPFLN</sequence>
<evidence type="ECO:0000256" key="1">
    <source>
        <dbReference type="SAM" id="MobiDB-lite"/>
    </source>
</evidence>
<feature type="compositionally biased region" description="Polar residues" evidence="1">
    <location>
        <begin position="265"/>
        <end position="274"/>
    </location>
</feature>
<dbReference type="OrthoDB" id="18487at2759"/>
<dbReference type="Proteomes" id="UP000250043">
    <property type="component" value="Unassembled WGS sequence"/>
</dbReference>
<feature type="compositionally biased region" description="Polar residues" evidence="1">
    <location>
        <begin position="281"/>
        <end position="297"/>
    </location>
</feature>
<gene>
    <name evidence="2" type="ORF">OBBRIDRAFT_510800</name>
</gene>
<feature type="region of interest" description="Disordered" evidence="1">
    <location>
        <begin position="203"/>
        <end position="230"/>
    </location>
</feature>
<keyword evidence="3" id="KW-1185">Reference proteome</keyword>
<evidence type="ECO:0000313" key="3">
    <source>
        <dbReference type="Proteomes" id="UP000250043"/>
    </source>
</evidence>
<proteinExistence type="predicted"/>
<evidence type="ECO:0000313" key="2">
    <source>
        <dbReference type="EMBL" id="OCH83732.1"/>
    </source>
</evidence>
<organism evidence="2 3">
    <name type="scientific">Obba rivulosa</name>
    <dbReference type="NCBI Taxonomy" id="1052685"/>
    <lineage>
        <taxon>Eukaryota</taxon>
        <taxon>Fungi</taxon>
        <taxon>Dikarya</taxon>
        <taxon>Basidiomycota</taxon>
        <taxon>Agaricomycotina</taxon>
        <taxon>Agaricomycetes</taxon>
        <taxon>Polyporales</taxon>
        <taxon>Gelatoporiaceae</taxon>
        <taxon>Obba</taxon>
    </lineage>
</organism>
<accession>A0A8E2AKP5</accession>
<protein>
    <submittedName>
        <fullName evidence="2">Uncharacterized protein</fullName>
    </submittedName>
</protein>
<feature type="region of interest" description="Disordered" evidence="1">
    <location>
        <begin position="150"/>
        <end position="177"/>
    </location>
</feature>